<protein>
    <recommendedName>
        <fullName evidence="8">Ubiquinone biosynthesis protein</fullName>
    </recommendedName>
</protein>
<evidence type="ECO:0000313" key="11">
    <source>
        <dbReference type="Proteomes" id="UP000054383"/>
    </source>
</evidence>
<dbReference type="FunFam" id="1.10.357.10:FF:000004">
    <property type="entry name" value="Ubiquinone biosynthesis protein COQ9, mitochondrial"/>
    <property type="match status" value="1"/>
</dbReference>
<comment type="pathway">
    <text evidence="2 8">Cofactor biosynthesis; ubiquinone biosynthesis.</text>
</comment>
<dbReference type="Gene3D" id="1.10.357.10">
    <property type="entry name" value="Tetracycline Repressor, domain 2"/>
    <property type="match status" value="1"/>
</dbReference>
<keyword evidence="11" id="KW-1185">Reference proteome</keyword>
<comment type="similarity">
    <text evidence="3 8">Belongs to the COQ9 family.</text>
</comment>
<dbReference type="InterPro" id="IPR013718">
    <property type="entry name" value="COQ9_C"/>
</dbReference>
<evidence type="ECO:0000313" key="10">
    <source>
        <dbReference type="EMBL" id="CRG87614.1"/>
    </source>
</evidence>
<comment type="subcellular location">
    <subcellularLocation>
        <location evidence="1 8">Mitochondrion</location>
    </subcellularLocation>
</comment>
<keyword evidence="10" id="KW-0830">Ubiquinone</keyword>
<dbReference type="OrthoDB" id="619536at2759"/>
<evidence type="ECO:0000256" key="3">
    <source>
        <dbReference type="ARBA" id="ARBA00010766"/>
    </source>
</evidence>
<keyword evidence="6 8" id="KW-0446">Lipid-binding</keyword>
<evidence type="ECO:0000256" key="5">
    <source>
        <dbReference type="ARBA" id="ARBA00022946"/>
    </source>
</evidence>
<feature type="domain" description="COQ9 C-terminal" evidence="9">
    <location>
        <begin position="196"/>
        <end position="263"/>
    </location>
</feature>
<dbReference type="PANTHER" id="PTHR21427">
    <property type="entry name" value="UBIQUINONE BIOSYNTHESIS PROTEIN COQ9, MITOCHONDRIAL"/>
    <property type="match status" value="1"/>
</dbReference>
<evidence type="ECO:0000259" key="9">
    <source>
        <dbReference type="Pfam" id="PF08511"/>
    </source>
</evidence>
<proteinExistence type="inferred from homology"/>
<dbReference type="NCBIfam" id="TIGR02396">
    <property type="entry name" value="diverge_rpsU"/>
    <property type="match status" value="1"/>
</dbReference>
<dbReference type="PANTHER" id="PTHR21427:SF19">
    <property type="entry name" value="UBIQUINONE BIOSYNTHESIS PROTEIN COQ9, MITOCHONDRIAL"/>
    <property type="match status" value="1"/>
</dbReference>
<dbReference type="OMA" id="CAGFGWN"/>
<dbReference type="Proteomes" id="UP000054383">
    <property type="component" value="Unassembled WGS sequence"/>
</dbReference>
<evidence type="ECO:0000256" key="7">
    <source>
        <dbReference type="ARBA" id="ARBA00023128"/>
    </source>
</evidence>
<evidence type="ECO:0000256" key="6">
    <source>
        <dbReference type="ARBA" id="ARBA00023121"/>
    </source>
</evidence>
<keyword evidence="5" id="KW-0809">Transit peptide</keyword>
<evidence type="ECO:0000256" key="2">
    <source>
        <dbReference type="ARBA" id="ARBA00004749"/>
    </source>
</evidence>
<accession>A0A0U1LW26</accession>
<evidence type="ECO:0000256" key="8">
    <source>
        <dbReference type="RuleBase" id="RU366063"/>
    </source>
</evidence>
<dbReference type="GO" id="GO:0005743">
    <property type="term" value="C:mitochondrial inner membrane"/>
    <property type="evidence" value="ECO:0007669"/>
    <property type="project" value="TreeGrafter"/>
</dbReference>
<gene>
    <name evidence="10" type="ORF">PISL3812_04633</name>
</gene>
<reference evidence="10 11" key="1">
    <citation type="submission" date="2015-04" db="EMBL/GenBank/DDBJ databases">
        <authorList>
            <person name="Syromyatnikov M.Y."/>
            <person name="Popov V.N."/>
        </authorList>
    </citation>
    <scope>NUCLEOTIDE SEQUENCE [LARGE SCALE GENOMIC DNA]</scope>
    <source>
        <strain evidence="10">WF-38-12</strain>
    </source>
</reference>
<dbReference type="EMBL" id="CVMT01000003">
    <property type="protein sequence ID" value="CRG87614.1"/>
    <property type="molecule type" value="Genomic_DNA"/>
</dbReference>
<comment type="function">
    <text evidence="8">Membrane-associated protein that warps the membrane surface to access and bind aromatic isoprenes with high specificity, including ubiquinone (CoQ) isoprene intermediates and presents them directly to Coq7, therefore facilitating the Coq7-mediated hydroxylase step. Participates in the biosynthesis of coenzyme Q, also named ubiquinone, an essential lipid-soluble electron transporter for aerobic cellular respiration.</text>
</comment>
<dbReference type="GO" id="GO:0008289">
    <property type="term" value="F:lipid binding"/>
    <property type="evidence" value="ECO:0007669"/>
    <property type="project" value="UniProtKB-UniRule"/>
</dbReference>
<dbReference type="Pfam" id="PF08511">
    <property type="entry name" value="COQ9"/>
    <property type="match status" value="1"/>
</dbReference>
<dbReference type="InterPro" id="IPR012762">
    <property type="entry name" value="Ubiq_biosynth_COQ9"/>
</dbReference>
<sequence>MAALSECRLAGKLTRNIAKALPSTQSAIASRSLSRKYAPIGNCTAKTVQAVCRRGLSTAPRLSSQLRCYHSQFHPPLPTHEYTNSQTAILSAALKHIPDHGFTNRALMLGARDMGFLDVSIQLFPRQEMDLILFWLASRRGLLRSKVENGLFEGKEQLGVDGKVKALILERLKMNNEIIHRWQDALALMSFPSNIPLSLSELHSLSSDILYLAGDASIDASWYTKRLSLSTLYASSEVIMTRDSSPDYSYTEGFVERRFEDNGALGDKVGGVKSYLGFMAGTAVGLGRSWGLKI</sequence>
<evidence type="ECO:0000256" key="1">
    <source>
        <dbReference type="ARBA" id="ARBA00004173"/>
    </source>
</evidence>
<dbReference type="STRING" id="28573.A0A0U1LW26"/>
<keyword evidence="7 8" id="KW-0496">Mitochondrion</keyword>
<keyword evidence="4 8" id="KW-0831">Ubiquinone biosynthesis</keyword>
<evidence type="ECO:0000256" key="4">
    <source>
        <dbReference type="ARBA" id="ARBA00022688"/>
    </source>
</evidence>
<dbReference type="UniPathway" id="UPA00232"/>
<name>A0A0U1LW26_TALIS</name>
<organism evidence="10 11">
    <name type="scientific">Talaromyces islandicus</name>
    <name type="common">Penicillium islandicum</name>
    <dbReference type="NCBI Taxonomy" id="28573"/>
    <lineage>
        <taxon>Eukaryota</taxon>
        <taxon>Fungi</taxon>
        <taxon>Dikarya</taxon>
        <taxon>Ascomycota</taxon>
        <taxon>Pezizomycotina</taxon>
        <taxon>Eurotiomycetes</taxon>
        <taxon>Eurotiomycetidae</taxon>
        <taxon>Eurotiales</taxon>
        <taxon>Trichocomaceae</taxon>
        <taxon>Talaromyces</taxon>
        <taxon>Talaromyces sect. Islandici</taxon>
    </lineage>
</organism>
<dbReference type="GO" id="GO:0006744">
    <property type="term" value="P:ubiquinone biosynthetic process"/>
    <property type="evidence" value="ECO:0007669"/>
    <property type="project" value="UniProtKB-UniRule"/>
</dbReference>
<dbReference type="AlphaFoldDB" id="A0A0U1LW26"/>